<dbReference type="Gene3D" id="3.40.1010.10">
    <property type="entry name" value="Cobalt-precorrin-4 Transmethylase, Domain 1"/>
    <property type="match status" value="1"/>
</dbReference>
<dbReference type="SUPFAM" id="SSF53790">
    <property type="entry name" value="Tetrapyrrole methylase"/>
    <property type="match status" value="1"/>
</dbReference>
<feature type="domain" description="Tetrapyrrole methylase" evidence="6">
    <location>
        <begin position="6"/>
        <end position="186"/>
    </location>
</feature>
<dbReference type="RefSeq" id="WP_122111951.1">
    <property type="nucleotide sequence ID" value="NZ_QOKZ01000003.1"/>
</dbReference>
<gene>
    <name evidence="7" type="primary">cbiE</name>
    <name evidence="7" type="ORF">C9E81_08750</name>
</gene>
<evidence type="ECO:0000313" key="7">
    <source>
        <dbReference type="EMBL" id="RMC35325.1"/>
    </source>
</evidence>
<evidence type="ECO:0000256" key="1">
    <source>
        <dbReference type="ARBA" id="ARBA00004953"/>
    </source>
</evidence>
<dbReference type="InterPro" id="IPR006365">
    <property type="entry name" value="Cbl_synth_CobL"/>
</dbReference>
<evidence type="ECO:0000256" key="3">
    <source>
        <dbReference type="ARBA" id="ARBA00022603"/>
    </source>
</evidence>
<dbReference type="NCBIfam" id="TIGR02467">
    <property type="entry name" value="CbiE"/>
    <property type="match status" value="1"/>
</dbReference>
<dbReference type="OrthoDB" id="9787825at2"/>
<reference evidence="7 8" key="1">
    <citation type="submission" date="2018-07" db="EMBL/GenBank/DDBJ databases">
        <authorList>
            <person name="Zhang Y."/>
            <person name="Wang L."/>
            <person name="Ma S."/>
        </authorList>
    </citation>
    <scope>NUCLEOTIDE SEQUENCE [LARGE SCALE GENOMIC DNA]</scope>
    <source>
        <strain evidence="7 8">4-2</strain>
    </source>
</reference>
<dbReference type="Proteomes" id="UP000273516">
    <property type="component" value="Unassembled WGS sequence"/>
</dbReference>
<comment type="caution">
    <text evidence="7">The sequence shown here is derived from an EMBL/GenBank/DDBJ whole genome shotgun (WGS) entry which is preliminary data.</text>
</comment>
<dbReference type="InterPro" id="IPR035996">
    <property type="entry name" value="4pyrrol_Methylase_sf"/>
</dbReference>
<proteinExistence type="predicted"/>
<keyword evidence="5" id="KW-0949">S-adenosyl-L-methionine</keyword>
<dbReference type="Pfam" id="PF00590">
    <property type="entry name" value="TP_methylase"/>
    <property type="match status" value="1"/>
</dbReference>
<keyword evidence="4 7" id="KW-0808">Transferase</keyword>
<dbReference type="PIRSF" id="PIRSF036428">
    <property type="entry name" value="CobL"/>
    <property type="match status" value="1"/>
</dbReference>
<dbReference type="Gene3D" id="3.40.50.150">
    <property type="entry name" value="Vaccinia Virus protein VP39"/>
    <property type="match status" value="1"/>
</dbReference>
<dbReference type="InterPro" id="IPR050714">
    <property type="entry name" value="Cobalamin_biosynth_MTase"/>
</dbReference>
<dbReference type="SUPFAM" id="SSF53335">
    <property type="entry name" value="S-adenosyl-L-methionine-dependent methyltransferases"/>
    <property type="match status" value="1"/>
</dbReference>
<dbReference type="GO" id="GO:0008276">
    <property type="term" value="F:protein methyltransferase activity"/>
    <property type="evidence" value="ECO:0007669"/>
    <property type="project" value="InterPro"/>
</dbReference>
<dbReference type="InterPro" id="IPR014008">
    <property type="entry name" value="Cbl_synth_MTase_CbiT"/>
</dbReference>
<dbReference type="InterPro" id="IPR012818">
    <property type="entry name" value="CbiE"/>
</dbReference>
<dbReference type="CDD" id="cd11644">
    <property type="entry name" value="Precorrin-6Y-MT"/>
    <property type="match status" value="1"/>
</dbReference>
<keyword evidence="3 7" id="KW-0489">Methyltransferase</keyword>
<protein>
    <submittedName>
        <fullName evidence="7">Precorrin-6y C5,15-methyltransferase (Decarboxylating) subunit CbiE</fullName>
    </submittedName>
</protein>
<evidence type="ECO:0000256" key="4">
    <source>
        <dbReference type="ARBA" id="ARBA00022679"/>
    </source>
</evidence>
<accession>A0A3M0MDB1</accession>
<evidence type="ECO:0000313" key="8">
    <source>
        <dbReference type="Proteomes" id="UP000273516"/>
    </source>
</evidence>
<comment type="pathway">
    <text evidence="1">Cofactor biosynthesis; adenosylcobalamin biosynthesis.</text>
</comment>
<dbReference type="AlphaFoldDB" id="A0A3M0MDB1"/>
<evidence type="ECO:0000259" key="6">
    <source>
        <dbReference type="Pfam" id="PF00590"/>
    </source>
</evidence>
<organism evidence="7 8">
    <name type="scientific">Paracoccus alkanivorans</name>
    <dbReference type="NCBI Taxonomy" id="2116655"/>
    <lineage>
        <taxon>Bacteria</taxon>
        <taxon>Pseudomonadati</taxon>
        <taxon>Pseudomonadota</taxon>
        <taxon>Alphaproteobacteria</taxon>
        <taxon>Rhodobacterales</taxon>
        <taxon>Paracoccaceae</taxon>
        <taxon>Paracoccus</taxon>
    </lineage>
</organism>
<dbReference type="InterPro" id="IPR014777">
    <property type="entry name" value="4pyrrole_Mease_sub1"/>
</dbReference>
<keyword evidence="8" id="KW-1185">Reference proteome</keyword>
<dbReference type="InterPro" id="IPR029063">
    <property type="entry name" value="SAM-dependent_MTases_sf"/>
</dbReference>
<name>A0A3M0MDB1_9RHOB</name>
<evidence type="ECO:0000256" key="5">
    <source>
        <dbReference type="ARBA" id="ARBA00022691"/>
    </source>
</evidence>
<dbReference type="InterPro" id="IPR000878">
    <property type="entry name" value="4pyrrol_Mease"/>
</dbReference>
<dbReference type="PANTHER" id="PTHR43182:SF1">
    <property type="entry name" value="COBALT-PRECORRIN-7 C(5)-METHYLTRANSFERASE"/>
    <property type="match status" value="1"/>
</dbReference>
<dbReference type="PANTHER" id="PTHR43182">
    <property type="entry name" value="COBALT-PRECORRIN-6B C(15)-METHYLTRANSFERASE (DECARBOXYLATING)"/>
    <property type="match status" value="1"/>
</dbReference>
<dbReference type="UniPathway" id="UPA00148"/>
<keyword evidence="2" id="KW-0169">Cobalamin biosynthesis</keyword>
<dbReference type="GO" id="GO:0032259">
    <property type="term" value="P:methylation"/>
    <property type="evidence" value="ECO:0007669"/>
    <property type="project" value="UniProtKB-KW"/>
</dbReference>
<sequence length="396" mass="41333">MAEPWLTIIGIGEDGLAGLPDASRSALEQAEIVFGGPRHLSLAGVGAKGQPWPVPFDTAPVLECRGRPIAVLASGDPFRFGAGGALAEWLEPGEWRALPAPGIFSLAAARLGWRQEQTACLGLHAAPFARLRPYLAPGCRIIATLRDGAAPVALAEWLTAQGAGAMRMAVLERLGGAQERVRQTRADGFGITGIEAPVAVALCGADLPRGFGPANAPGRPEAEFAHDGQITRSPIRALTLAALAPRRGALLWDIGGGSGAVSVEWALAGGRACCIEPRPDRLANIRANIEAYGLSGIVEPIHGAAPEALAGLAEPDAVFVGGGASRELFETLWPLLPAAARLVANAVTLETEALLTDLHVRRGGSLTRIEMAEAAPLGRMRGWQAARPVVQWQVTR</sequence>
<evidence type="ECO:0000256" key="2">
    <source>
        <dbReference type="ARBA" id="ARBA00022573"/>
    </source>
</evidence>
<dbReference type="GO" id="GO:0009236">
    <property type="term" value="P:cobalamin biosynthetic process"/>
    <property type="evidence" value="ECO:0007669"/>
    <property type="project" value="UniProtKB-UniPathway"/>
</dbReference>
<dbReference type="EMBL" id="QOKZ01000003">
    <property type="protein sequence ID" value="RMC35325.1"/>
    <property type="molecule type" value="Genomic_DNA"/>
</dbReference>
<dbReference type="NCBIfam" id="TIGR02469">
    <property type="entry name" value="CbiT"/>
    <property type="match status" value="1"/>
</dbReference>